<dbReference type="Gene3D" id="2.160.20.80">
    <property type="entry name" value="E3 ubiquitin-protein ligase SopA"/>
    <property type="match status" value="1"/>
</dbReference>
<dbReference type="Proteomes" id="UP000238937">
    <property type="component" value="Unassembled WGS sequence"/>
</dbReference>
<evidence type="ECO:0000313" key="2">
    <source>
        <dbReference type="Proteomes" id="UP000238937"/>
    </source>
</evidence>
<dbReference type="PANTHER" id="PTHR42999:SF1">
    <property type="entry name" value="PENTAPEPTIDE REPEAT-CONTAINING PROTEIN"/>
    <property type="match status" value="1"/>
</dbReference>
<dbReference type="EMBL" id="PVWO01000025">
    <property type="protein sequence ID" value="PSB58734.1"/>
    <property type="molecule type" value="Genomic_DNA"/>
</dbReference>
<evidence type="ECO:0008006" key="3">
    <source>
        <dbReference type="Google" id="ProtNLM"/>
    </source>
</evidence>
<dbReference type="OrthoDB" id="510365at2"/>
<sequence>MEQVFIEEETFDKIDFTQNPLVKGEYEYCTFLNCNLAYADLSKLKFLECDFTGCNLSLVKLTQTALRNIKFKDCKMLGLDFGDCTEFGFAVKFDNCILDNSSFYDPTSPVKKRFKLKQTVFKNSQLYEVDFTECDLSSAIFENSDLTDAIFQHTILEKADFRTAYNYSIDPELNRIKKARFSRSGISGLLDKYEIEIDPID</sequence>
<proteinExistence type="predicted"/>
<evidence type="ECO:0000313" key="1">
    <source>
        <dbReference type="EMBL" id="PSB58734.1"/>
    </source>
</evidence>
<dbReference type="RefSeq" id="WP_106300405.1">
    <property type="nucleotide sequence ID" value="NZ_PVWO01000025.1"/>
</dbReference>
<dbReference type="InterPro" id="IPR052949">
    <property type="entry name" value="PA_immunity-related"/>
</dbReference>
<dbReference type="Pfam" id="PF00805">
    <property type="entry name" value="Pentapeptide"/>
    <property type="match status" value="1"/>
</dbReference>
<protein>
    <recommendedName>
        <fullName evidence="3">Pentapeptide repeat-containing protein</fullName>
    </recommendedName>
</protein>
<gene>
    <name evidence="1" type="ORF">C7B77_03590</name>
</gene>
<keyword evidence="2" id="KW-1185">Reference proteome</keyword>
<dbReference type="Pfam" id="PF13599">
    <property type="entry name" value="Pentapeptide_4"/>
    <property type="match status" value="1"/>
</dbReference>
<name>A0A2T1GLI1_9CYAN</name>
<dbReference type="PANTHER" id="PTHR42999">
    <property type="entry name" value="ANTIBIOTIC RESISTANCE PROTEIN MCBG"/>
    <property type="match status" value="1"/>
</dbReference>
<organism evidence="1 2">
    <name type="scientific">Chamaesiphon polymorphus CCALA 037</name>
    <dbReference type="NCBI Taxonomy" id="2107692"/>
    <lineage>
        <taxon>Bacteria</taxon>
        <taxon>Bacillati</taxon>
        <taxon>Cyanobacteriota</taxon>
        <taxon>Cyanophyceae</taxon>
        <taxon>Gomontiellales</taxon>
        <taxon>Chamaesiphonaceae</taxon>
        <taxon>Chamaesiphon</taxon>
    </lineage>
</organism>
<accession>A0A2T1GLI1</accession>
<dbReference type="AlphaFoldDB" id="A0A2T1GLI1"/>
<reference evidence="1 2" key="1">
    <citation type="submission" date="2018-03" db="EMBL/GenBank/DDBJ databases">
        <title>The ancient ancestry and fast evolution of plastids.</title>
        <authorList>
            <person name="Moore K.R."/>
            <person name="Magnabosco C."/>
            <person name="Momper L."/>
            <person name="Gold D.A."/>
            <person name="Bosak T."/>
            <person name="Fournier G.P."/>
        </authorList>
    </citation>
    <scope>NUCLEOTIDE SEQUENCE [LARGE SCALE GENOMIC DNA]</scope>
    <source>
        <strain evidence="1 2">CCALA 037</strain>
    </source>
</reference>
<comment type="caution">
    <text evidence="1">The sequence shown here is derived from an EMBL/GenBank/DDBJ whole genome shotgun (WGS) entry which is preliminary data.</text>
</comment>
<dbReference type="InterPro" id="IPR001646">
    <property type="entry name" value="5peptide_repeat"/>
</dbReference>
<dbReference type="SUPFAM" id="SSF141571">
    <property type="entry name" value="Pentapeptide repeat-like"/>
    <property type="match status" value="1"/>
</dbReference>